<dbReference type="Pfam" id="PF00249">
    <property type="entry name" value="Myb_DNA-binding"/>
    <property type="match status" value="1"/>
</dbReference>
<dbReference type="PROSITE" id="PS50090">
    <property type="entry name" value="MYB_LIKE"/>
    <property type="match status" value="1"/>
</dbReference>
<feature type="compositionally biased region" description="Basic residues" evidence="5">
    <location>
        <begin position="224"/>
        <end position="234"/>
    </location>
</feature>
<organism evidence="8 9">
    <name type="scientific">Gregarina niphandrodes</name>
    <name type="common">Septate eugregarine</name>
    <dbReference type="NCBI Taxonomy" id="110365"/>
    <lineage>
        <taxon>Eukaryota</taxon>
        <taxon>Sar</taxon>
        <taxon>Alveolata</taxon>
        <taxon>Apicomplexa</taxon>
        <taxon>Conoidasida</taxon>
        <taxon>Gregarinasina</taxon>
        <taxon>Eugregarinorida</taxon>
        <taxon>Gregarinidae</taxon>
        <taxon>Gregarina</taxon>
    </lineage>
</organism>
<evidence type="ECO:0000259" key="7">
    <source>
        <dbReference type="PROSITE" id="PS51266"/>
    </source>
</evidence>
<evidence type="ECO:0000256" key="2">
    <source>
        <dbReference type="ARBA" id="ARBA00022771"/>
    </source>
</evidence>
<gene>
    <name evidence="8" type="ORF">GNI_049990</name>
</gene>
<reference evidence="8" key="1">
    <citation type="submission" date="2013-12" db="EMBL/GenBank/DDBJ databases">
        <authorList>
            <person name="Omoto C.K."/>
            <person name="Sibley D."/>
            <person name="Venepally P."/>
            <person name="Hadjithomas M."/>
            <person name="Karamycheva S."/>
            <person name="Brunk B."/>
            <person name="Roos D."/>
            <person name="Caler E."/>
            <person name="Lorenzi H."/>
        </authorList>
    </citation>
    <scope>NUCLEOTIDE SEQUENCE</scope>
</reference>
<dbReference type="InterPro" id="IPR037274">
    <property type="entry name" value="Znf_CHY_sf"/>
</dbReference>
<dbReference type="OrthoDB" id="411372at2759"/>
<evidence type="ECO:0000256" key="5">
    <source>
        <dbReference type="SAM" id="MobiDB-lite"/>
    </source>
</evidence>
<feature type="compositionally biased region" description="Basic and acidic residues" evidence="5">
    <location>
        <begin position="375"/>
        <end position="386"/>
    </location>
</feature>
<keyword evidence="3" id="KW-0862">Zinc</keyword>
<name>A0A023B9I9_GRENI</name>
<keyword evidence="9" id="KW-1185">Reference proteome</keyword>
<feature type="compositionally biased region" description="Gly residues" evidence="5">
    <location>
        <begin position="203"/>
        <end position="223"/>
    </location>
</feature>
<dbReference type="eggNOG" id="KOG1940">
    <property type="taxonomic scope" value="Eukaryota"/>
</dbReference>
<feature type="region of interest" description="Disordered" evidence="5">
    <location>
        <begin position="1"/>
        <end position="270"/>
    </location>
</feature>
<dbReference type="RefSeq" id="XP_011129708.1">
    <property type="nucleotide sequence ID" value="XM_011131406.1"/>
</dbReference>
<dbReference type="VEuPathDB" id="CryptoDB:GNI_049990"/>
<feature type="compositionally biased region" description="Low complexity" evidence="5">
    <location>
        <begin position="173"/>
        <end position="202"/>
    </location>
</feature>
<feature type="domain" description="Myb-like" evidence="6">
    <location>
        <begin position="556"/>
        <end position="610"/>
    </location>
</feature>
<dbReference type="Pfam" id="PF05495">
    <property type="entry name" value="zf-CHY"/>
    <property type="match status" value="1"/>
</dbReference>
<dbReference type="InterPro" id="IPR009057">
    <property type="entry name" value="Homeodomain-like_sf"/>
</dbReference>
<protein>
    <submittedName>
        <fullName evidence="8">Zinc finger protein</fullName>
    </submittedName>
</protein>
<feature type="compositionally biased region" description="Basic residues" evidence="5">
    <location>
        <begin position="120"/>
        <end position="130"/>
    </location>
</feature>
<dbReference type="EMBL" id="AFNH02000385">
    <property type="protein sequence ID" value="EZG72950.1"/>
    <property type="molecule type" value="Genomic_DNA"/>
</dbReference>
<dbReference type="PROSITE" id="PS51266">
    <property type="entry name" value="ZF_CHY"/>
    <property type="match status" value="1"/>
</dbReference>
<dbReference type="InterPro" id="IPR008913">
    <property type="entry name" value="Znf_CHY"/>
</dbReference>
<accession>A0A023B9I9</accession>
<proteinExistence type="predicted"/>
<sequence>MDKPATSSRADGGPGARGTAGTAPSRDLGVGSEERASTNSTRGKTHSRKTQGTKPEGVKSEDKSSDLPGKTGDRQGKSGARSADAKATRVSEGRGPSDGRGPSHGNGPSDGKGPSEGQSRRPRSHRRKPKPSPTTGETADDATGDAKGPSSNASKRPARGRGKAEVNRDGLESSAARGGSSARGAARGGSQSTTRDGGQSTTRGGGQSTTRGGGQSTRGGSGRGRGRSRGRGRGRGGPLFGVPRGGRSSDGSEEEERTPAVQAFLGQPGVARSAHAVVNLKTVPFNWEFEKRVLNNLYELREVAQVDAHDQGTPTEGVSLEDVAESSEGEDDSCLVPPRSKTEEEQSDNEDDSGFEDALDDDRQGEEEEDEEGEDQGKSEDRERGECGGSDEPESEEETHDSGDPAGRAVQDGRGDQDGRGKQDGCAESGPKEDGGGGVASAAKDGCGMLRVGKVVFSFVLNPSDPDVPVDILFPQGLKFHIKLDGSYPMSGQSVSVDCVVTDDDIDVWARRVIRQWARCNWSECQRTNKPVYSLIKMLDRDLYTLLLEAAEQKSTSTLREGPWNSEEQKKLENALVWFRSYRDPKVKWKKVSEYMGTRTPKQCYLRFQQCCCAVKEFEEKNPEVTAQVREDDESEEDGTRLEDQLEAKQVDIKGQLQTSSALATKDGQSLVPVGVSMKGVTYFYCGHLRAILSCGKCGKKLSLDTAVARPNNQNQAHIEYSNCSNCHLSYKVELIGLFCTPSASDGEASPTAKILINGASIVDLLPSDFMCACNTCNAFIRYSELLPGLTKSVNCRHCHAKTSLHLVGINVTGQQPFAALKADGKTLLAEHRPRRAVDAYRFVVGQPLPREGACSHYKKSHRWFRFPCCMKAFPCDKCHDADSDHVSDGMATRIICGMCSREQSAQNQECPCGNAYRAASTTHWEGGRGCRDWQKMSKRDPKKYKLRQKEVEKLRKKKT</sequence>
<feature type="compositionally biased region" description="Basic and acidic residues" evidence="5">
    <location>
        <begin position="411"/>
        <end position="435"/>
    </location>
</feature>
<dbReference type="AlphaFoldDB" id="A0A023B9I9"/>
<feature type="compositionally biased region" description="Basic and acidic residues" evidence="5">
    <location>
        <begin position="162"/>
        <end position="171"/>
    </location>
</feature>
<feature type="compositionally biased region" description="Basic and acidic residues" evidence="5">
    <location>
        <begin position="83"/>
        <end position="97"/>
    </location>
</feature>
<evidence type="ECO:0000313" key="9">
    <source>
        <dbReference type="Proteomes" id="UP000019763"/>
    </source>
</evidence>
<evidence type="ECO:0000256" key="1">
    <source>
        <dbReference type="ARBA" id="ARBA00022723"/>
    </source>
</evidence>
<dbReference type="Proteomes" id="UP000019763">
    <property type="component" value="Unassembled WGS sequence"/>
</dbReference>
<feature type="compositionally biased region" description="Acidic residues" evidence="5">
    <location>
        <begin position="345"/>
        <end position="374"/>
    </location>
</feature>
<dbReference type="SUPFAM" id="SSF161219">
    <property type="entry name" value="CHY zinc finger-like"/>
    <property type="match status" value="1"/>
</dbReference>
<feature type="compositionally biased region" description="Acidic residues" evidence="5">
    <location>
        <begin position="389"/>
        <end position="399"/>
    </location>
</feature>
<feature type="compositionally biased region" description="Acidic residues" evidence="5">
    <location>
        <begin position="322"/>
        <end position="333"/>
    </location>
</feature>
<comment type="caution">
    <text evidence="8">The sequence shown here is derived from an EMBL/GenBank/DDBJ whole genome shotgun (WGS) entry which is preliminary data.</text>
</comment>
<evidence type="ECO:0000313" key="8">
    <source>
        <dbReference type="EMBL" id="EZG72950.1"/>
    </source>
</evidence>
<keyword evidence="1" id="KW-0479">Metal-binding</keyword>
<evidence type="ECO:0000256" key="4">
    <source>
        <dbReference type="PROSITE-ProRule" id="PRU00601"/>
    </source>
</evidence>
<dbReference type="SUPFAM" id="SSF46689">
    <property type="entry name" value="Homeodomain-like"/>
    <property type="match status" value="1"/>
</dbReference>
<dbReference type="GO" id="GO:0008270">
    <property type="term" value="F:zinc ion binding"/>
    <property type="evidence" value="ECO:0007669"/>
    <property type="project" value="UniProtKB-KW"/>
</dbReference>
<evidence type="ECO:0000259" key="6">
    <source>
        <dbReference type="PROSITE" id="PS50090"/>
    </source>
</evidence>
<dbReference type="InterPro" id="IPR001005">
    <property type="entry name" value="SANT/Myb"/>
</dbReference>
<keyword evidence="2 4" id="KW-0863">Zinc-finger</keyword>
<feature type="region of interest" description="Disordered" evidence="5">
    <location>
        <begin position="941"/>
        <end position="960"/>
    </location>
</feature>
<feature type="compositionally biased region" description="Gly residues" evidence="5">
    <location>
        <begin position="98"/>
        <end position="110"/>
    </location>
</feature>
<dbReference type="CDD" id="cd00167">
    <property type="entry name" value="SANT"/>
    <property type="match status" value="1"/>
</dbReference>
<dbReference type="SMART" id="SM00717">
    <property type="entry name" value="SANT"/>
    <property type="match status" value="1"/>
</dbReference>
<evidence type="ECO:0000256" key="3">
    <source>
        <dbReference type="ARBA" id="ARBA00022833"/>
    </source>
</evidence>
<feature type="compositionally biased region" description="Basic and acidic residues" evidence="5">
    <location>
        <begin position="56"/>
        <end position="76"/>
    </location>
</feature>
<dbReference type="GeneID" id="22911830"/>
<dbReference type="Gene3D" id="1.10.10.60">
    <property type="entry name" value="Homeodomain-like"/>
    <property type="match status" value="1"/>
</dbReference>
<feature type="domain" description="CHY-type" evidence="7">
    <location>
        <begin position="848"/>
        <end position="915"/>
    </location>
</feature>
<feature type="region of interest" description="Disordered" evidence="5">
    <location>
        <begin position="305"/>
        <end position="441"/>
    </location>
</feature>